<accession>A0A022Q1G1</accession>
<dbReference type="GO" id="GO:2000028">
    <property type="term" value="P:regulation of photoperiodism, flowering"/>
    <property type="evidence" value="ECO:0007669"/>
    <property type="project" value="InterPro"/>
</dbReference>
<dbReference type="EMBL" id="KI632284">
    <property type="protein sequence ID" value="EYU20385.1"/>
    <property type="molecule type" value="Genomic_DNA"/>
</dbReference>
<keyword evidence="3" id="KW-1185">Reference proteome</keyword>
<dbReference type="Proteomes" id="UP000030748">
    <property type="component" value="Unassembled WGS sequence"/>
</dbReference>
<dbReference type="InterPro" id="IPR039319">
    <property type="entry name" value="ELF3-like"/>
</dbReference>
<organism evidence="2 3">
    <name type="scientific">Erythranthe guttata</name>
    <name type="common">Yellow monkey flower</name>
    <name type="synonym">Mimulus guttatus</name>
    <dbReference type="NCBI Taxonomy" id="4155"/>
    <lineage>
        <taxon>Eukaryota</taxon>
        <taxon>Viridiplantae</taxon>
        <taxon>Streptophyta</taxon>
        <taxon>Embryophyta</taxon>
        <taxon>Tracheophyta</taxon>
        <taxon>Spermatophyta</taxon>
        <taxon>Magnoliopsida</taxon>
        <taxon>eudicotyledons</taxon>
        <taxon>Gunneridae</taxon>
        <taxon>Pentapetalae</taxon>
        <taxon>asterids</taxon>
        <taxon>lamiids</taxon>
        <taxon>Lamiales</taxon>
        <taxon>Phrymaceae</taxon>
        <taxon>Erythranthe</taxon>
    </lineage>
</organism>
<protein>
    <submittedName>
        <fullName evidence="2">Uncharacterized protein</fullName>
    </submittedName>
</protein>
<evidence type="ECO:0000256" key="1">
    <source>
        <dbReference type="SAM" id="MobiDB-lite"/>
    </source>
</evidence>
<dbReference type="STRING" id="4155.A0A022Q1G1"/>
<sequence length="179" mass="19208">MSPSEGLVYKPYPFVSQPCGGGCGPPGSNPTVGNFSTPPPPQYHHLPSFPQFPPHGYFPPYCVPIMDTSAFSGPPPEQTIRAPAAAGPAVQKSGPALWDVEMQGSTASSPSGRRKRGSNGVEFERRNMLPLFPTTPAAVDALKPTRVIKVVPRNGLSASESAARIFRTIQEEREQYNSM</sequence>
<dbReference type="PANTHER" id="PTHR34281">
    <property type="entry name" value="PROTEIN EARLY FLOWERING 3"/>
    <property type="match status" value="1"/>
</dbReference>
<proteinExistence type="predicted"/>
<dbReference type="AlphaFoldDB" id="A0A022Q1G1"/>
<evidence type="ECO:0000313" key="2">
    <source>
        <dbReference type="EMBL" id="EYU20385.1"/>
    </source>
</evidence>
<dbReference type="PANTHER" id="PTHR34281:SF2">
    <property type="entry name" value="PROTEIN EARLY FLOWERING 3"/>
    <property type="match status" value="1"/>
</dbReference>
<name>A0A022Q1G1_ERYGU</name>
<gene>
    <name evidence="2" type="ORF">MIMGU_mgv1a014747mg</name>
</gene>
<feature type="region of interest" description="Disordered" evidence="1">
    <location>
        <begin position="73"/>
        <end position="92"/>
    </location>
</feature>
<reference evidence="2 3" key="1">
    <citation type="journal article" date="2013" name="Proc. Natl. Acad. Sci. U.S.A.">
        <title>Fine-scale variation in meiotic recombination in Mimulus inferred from population shotgun sequencing.</title>
        <authorList>
            <person name="Hellsten U."/>
            <person name="Wright K.M."/>
            <person name="Jenkins J."/>
            <person name="Shu S."/>
            <person name="Yuan Y."/>
            <person name="Wessler S.R."/>
            <person name="Schmutz J."/>
            <person name="Willis J.H."/>
            <person name="Rokhsar D.S."/>
        </authorList>
    </citation>
    <scope>NUCLEOTIDE SEQUENCE [LARGE SCALE GENOMIC DNA]</scope>
    <source>
        <strain evidence="3">cv. DUN x IM62</strain>
    </source>
</reference>
<dbReference type="eggNOG" id="ENOG502QSB6">
    <property type="taxonomic scope" value="Eukaryota"/>
</dbReference>
<evidence type="ECO:0000313" key="3">
    <source>
        <dbReference type="Proteomes" id="UP000030748"/>
    </source>
</evidence>